<evidence type="ECO:0000313" key="2">
    <source>
        <dbReference type="Proteomes" id="UP001528823"/>
    </source>
</evidence>
<dbReference type="RefSeq" id="WP_274692022.1">
    <property type="nucleotide sequence ID" value="NZ_JAPMOU010000080.1"/>
</dbReference>
<dbReference type="Proteomes" id="UP001528823">
    <property type="component" value="Unassembled WGS sequence"/>
</dbReference>
<name>A0ABT5UJZ2_9GAMM</name>
<dbReference type="EMBL" id="JAPMOU010000080">
    <property type="protein sequence ID" value="MDE1465718.1"/>
    <property type="molecule type" value="Genomic_DNA"/>
</dbReference>
<protein>
    <submittedName>
        <fullName evidence="1">Uncharacterized protein</fullName>
    </submittedName>
</protein>
<accession>A0ABT5UJZ2</accession>
<reference evidence="1 2" key="1">
    <citation type="submission" date="2022-11" db="EMBL/GenBank/DDBJ databases">
        <title>Spartinivicinus poritis sp. nov., isolated from scleractinian coral Porites lutea.</title>
        <authorList>
            <person name="Zhang G."/>
            <person name="Cai L."/>
            <person name="Wei Q."/>
        </authorList>
    </citation>
    <scope>NUCLEOTIDE SEQUENCE [LARGE SCALE GENOMIC DNA]</scope>
    <source>
        <strain evidence="1 2">A2-2</strain>
    </source>
</reference>
<organism evidence="1 2">
    <name type="scientific">Spartinivicinus poritis</name>
    <dbReference type="NCBI Taxonomy" id="2994640"/>
    <lineage>
        <taxon>Bacteria</taxon>
        <taxon>Pseudomonadati</taxon>
        <taxon>Pseudomonadota</taxon>
        <taxon>Gammaproteobacteria</taxon>
        <taxon>Oceanospirillales</taxon>
        <taxon>Zooshikellaceae</taxon>
        <taxon>Spartinivicinus</taxon>
    </lineage>
</organism>
<comment type="caution">
    <text evidence="1">The sequence shown here is derived from an EMBL/GenBank/DDBJ whole genome shotgun (WGS) entry which is preliminary data.</text>
</comment>
<sequence length="160" mass="17779">MQRNAEILKDILIEDYGLTKGHAQVAAATFIGLKEGYTARGLYKNKQNPDVTISASTPIEVLYGAKELSKRQQVLLSKVPKELSRVILKKRDINVNDLAHLTAKTGDEFALFTRGAQRLLIRGNSNGVRLTIQQLKNLHKQGYKFSAHTHPGTSDIARKS</sequence>
<keyword evidence="2" id="KW-1185">Reference proteome</keyword>
<evidence type="ECO:0000313" key="1">
    <source>
        <dbReference type="EMBL" id="MDE1465718.1"/>
    </source>
</evidence>
<gene>
    <name evidence="1" type="ORF">ORQ98_27520</name>
</gene>
<proteinExistence type="predicted"/>